<proteinExistence type="predicted"/>
<feature type="transmembrane region" description="Helical" evidence="6">
    <location>
        <begin position="41"/>
        <end position="64"/>
    </location>
</feature>
<name>A0ABX6QMN8_9HYPH</name>
<feature type="compositionally biased region" description="Acidic residues" evidence="5">
    <location>
        <begin position="414"/>
        <end position="423"/>
    </location>
</feature>
<feature type="transmembrane region" description="Helical" evidence="6">
    <location>
        <begin position="98"/>
        <end position="119"/>
    </location>
</feature>
<evidence type="ECO:0000256" key="4">
    <source>
        <dbReference type="ARBA" id="ARBA00023136"/>
    </source>
</evidence>
<dbReference type="InterPro" id="IPR047200">
    <property type="entry name" value="MFS_YcaD-like"/>
</dbReference>
<evidence type="ECO:0000256" key="1">
    <source>
        <dbReference type="ARBA" id="ARBA00004370"/>
    </source>
</evidence>
<dbReference type="RefSeq" id="WP_138288182.1">
    <property type="nucleotide sequence ID" value="NZ_CP058350.1"/>
</dbReference>
<feature type="region of interest" description="Disordered" evidence="5">
    <location>
        <begin position="397"/>
        <end position="423"/>
    </location>
</feature>
<feature type="transmembrane region" description="Helical" evidence="6">
    <location>
        <begin position="7"/>
        <end position="29"/>
    </location>
</feature>
<feature type="transmembrane region" description="Helical" evidence="6">
    <location>
        <begin position="265"/>
        <end position="283"/>
    </location>
</feature>
<feature type="transmembrane region" description="Helical" evidence="6">
    <location>
        <begin position="131"/>
        <end position="150"/>
    </location>
</feature>
<evidence type="ECO:0000313" key="8">
    <source>
        <dbReference type="EMBL" id="QLF69893.1"/>
    </source>
</evidence>
<evidence type="ECO:0000313" key="9">
    <source>
        <dbReference type="Proteomes" id="UP000308530"/>
    </source>
</evidence>
<dbReference type="Pfam" id="PF00083">
    <property type="entry name" value="Sugar_tr"/>
    <property type="match status" value="1"/>
</dbReference>
<feature type="transmembrane region" description="Helical" evidence="6">
    <location>
        <begin position="71"/>
        <end position="92"/>
    </location>
</feature>
<evidence type="ECO:0000256" key="6">
    <source>
        <dbReference type="SAM" id="Phobius"/>
    </source>
</evidence>
<feature type="transmembrane region" description="Helical" evidence="6">
    <location>
        <begin position="289"/>
        <end position="310"/>
    </location>
</feature>
<evidence type="ECO:0000256" key="5">
    <source>
        <dbReference type="SAM" id="MobiDB-lite"/>
    </source>
</evidence>
<sequence>MFASLASIAALMLSTLLMMVGFGLMNFLLPIRSLSEGWSTFTISVIATGYTFGFTMSCIITPIFVRRVGHVRVFGALITLLTVSILLCALIVEWWAWMIFRGLSGFAIAGAYLLIESWLNEQVTNDTRGATFSVYMVTALVGSIAGQYIVPFGDPATTTLFVICALIFSLAMFPVALSTAKSPNPIAEARFDLKRLYYRSPLAFFGSLLSGALSGTWGSLGGVYSQNIGMTTAEGATLLAVILAGGSLSQVPIGKLSDRIDRRFVMIGAGLFGVAACLLMMMFDRENTLMIYVAGFFVGTVLYPVYSLNVAHANDLAEPHEYVTISSAIMILYGLGTVTGPLMAGSLMQLTGPNALIWFLACAFALYAGYATWRITRRLPSEGPALEEKSDFQAMPIPLQGTDPASVPNAALNAEDEVEPRLL</sequence>
<comment type="subcellular location">
    <subcellularLocation>
        <location evidence="1">Membrane</location>
    </subcellularLocation>
</comment>
<dbReference type="CDD" id="cd17477">
    <property type="entry name" value="MFS_YcaD_like"/>
    <property type="match status" value="1"/>
</dbReference>
<dbReference type="PANTHER" id="PTHR23521">
    <property type="entry name" value="TRANSPORTER MFS SUPERFAMILY"/>
    <property type="match status" value="1"/>
</dbReference>
<evidence type="ECO:0000259" key="7">
    <source>
        <dbReference type="PROSITE" id="PS50850"/>
    </source>
</evidence>
<feature type="transmembrane region" description="Helical" evidence="6">
    <location>
        <begin position="201"/>
        <end position="224"/>
    </location>
</feature>
<evidence type="ECO:0000256" key="2">
    <source>
        <dbReference type="ARBA" id="ARBA00022692"/>
    </source>
</evidence>
<feature type="domain" description="Major facilitator superfamily (MFS) profile" evidence="7">
    <location>
        <begin position="7"/>
        <end position="380"/>
    </location>
</feature>
<keyword evidence="9" id="KW-1185">Reference proteome</keyword>
<dbReference type="InterPro" id="IPR011701">
    <property type="entry name" value="MFS"/>
</dbReference>
<dbReference type="InterPro" id="IPR020846">
    <property type="entry name" value="MFS_dom"/>
</dbReference>
<keyword evidence="3 6" id="KW-1133">Transmembrane helix</keyword>
<accession>A0ABX6QMN8</accession>
<dbReference type="EMBL" id="CP058350">
    <property type="protein sequence ID" value="QLF69893.1"/>
    <property type="molecule type" value="Genomic_DNA"/>
</dbReference>
<dbReference type="Gene3D" id="1.20.1250.20">
    <property type="entry name" value="MFS general substrate transporter like domains"/>
    <property type="match status" value="2"/>
</dbReference>
<keyword evidence="4 6" id="KW-0472">Membrane</keyword>
<dbReference type="InterPro" id="IPR036259">
    <property type="entry name" value="MFS_trans_sf"/>
</dbReference>
<feature type="transmembrane region" description="Helical" evidence="6">
    <location>
        <begin position="355"/>
        <end position="373"/>
    </location>
</feature>
<dbReference type="InterPro" id="IPR005828">
    <property type="entry name" value="MFS_sugar_transport-like"/>
</dbReference>
<dbReference type="PANTHER" id="PTHR23521:SF3">
    <property type="entry name" value="MFS TRANSPORTER"/>
    <property type="match status" value="1"/>
</dbReference>
<gene>
    <name evidence="8" type="ORF">FE840_010290</name>
</gene>
<feature type="transmembrane region" description="Helical" evidence="6">
    <location>
        <begin position="156"/>
        <end position="180"/>
    </location>
</feature>
<dbReference type="PROSITE" id="PS50850">
    <property type="entry name" value="MFS"/>
    <property type="match status" value="1"/>
</dbReference>
<evidence type="ECO:0000256" key="3">
    <source>
        <dbReference type="ARBA" id="ARBA00022989"/>
    </source>
</evidence>
<keyword evidence="2 6" id="KW-0812">Transmembrane</keyword>
<reference evidence="8 9" key="1">
    <citation type="submission" date="2020-06" db="EMBL/GenBank/DDBJ databases">
        <title>Genome sequence of Rhizobium sp strain ADMK78.</title>
        <authorList>
            <person name="Rahi P."/>
        </authorList>
    </citation>
    <scope>NUCLEOTIDE SEQUENCE [LARGE SCALE GENOMIC DNA]</scope>
    <source>
        <strain evidence="8 9">ADMK78</strain>
    </source>
</reference>
<protein>
    <submittedName>
        <fullName evidence="8">MFS transporter</fullName>
    </submittedName>
</protein>
<dbReference type="Proteomes" id="UP000308530">
    <property type="component" value="Chromosome"/>
</dbReference>
<feature type="transmembrane region" description="Helical" evidence="6">
    <location>
        <begin position="322"/>
        <end position="343"/>
    </location>
</feature>
<dbReference type="Pfam" id="PF07690">
    <property type="entry name" value="MFS_1"/>
    <property type="match status" value="1"/>
</dbReference>
<dbReference type="SUPFAM" id="SSF103473">
    <property type="entry name" value="MFS general substrate transporter"/>
    <property type="match status" value="1"/>
</dbReference>
<feature type="transmembrane region" description="Helical" evidence="6">
    <location>
        <begin position="236"/>
        <end position="253"/>
    </location>
</feature>
<organism evidence="8 9">
    <name type="scientific">Peteryoungia desertarenae</name>
    <dbReference type="NCBI Taxonomy" id="1813451"/>
    <lineage>
        <taxon>Bacteria</taxon>
        <taxon>Pseudomonadati</taxon>
        <taxon>Pseudomonadota</taxon>
        <taxon>Alphaproteobacteria</taxon>
        <taxon>Hyphomicrobiales</taxon>
        <taxon>Rhizobiaceae</taxon>
        <taxon>Peteryoungia</taxon>
    </lineage>
</organism>